<dbReference type="OrthoDB" id="5422068at2759"/>
<evidence type="ECO:0000313" key="2">
    <source>
        <dbReference type="Proteomes" id="UP000800096"/>
    </source>
</evidence>
<dbReference type="Proteomes" id="UP000800096">
    <property type="component" value="Unassembled WGS sequence"/>
</dbReference>
<organism evidence="1 2">
    <name type="scientific">Ampelomyces quisqualis</name>
    <name type="common">Powdery mildew agent</name>
    <dbReference type="NCBI Taxonomy" id="50730"/>
    <lineage>
        <taxon>Eukaryota</taxon>
        <taxon>Fungi</taxon>
        <taxon>Dikarya</taxon>
        <taxon>Ascomycota</taxon>
        <taxon>Pezizomycotina</taxon>
        <taxon>Dothideomycetes</taxon>
        <taxon>Pleosporomycetidae</taxon>
        <taxon>Pleosporales</taxon>
        <taxon>Pleosporineae</taxon>
        <taxon>Phaeosphaeriaceae</taxon>
        <taxon>Ampelomyces</taxon>
    </lineage>
</organism>
<protein>
    <submittedName>
        <fullName evidence="1">Uncharacterized protein</fullName>
    </submittedName>
</protein>
<name>A0A6A5QDI0_AMPQU</name>
<accession>A0A6A5QDI0</accession>
<dbReference type="AlphaFoldDB" id="A0A6A5QDI0"/>
<sequence length="85" mass="9582">MKRAVDVFNGTFAEVKYISFTNSDIPFPSSTAALRNLVEAKDPAVGILVYYLSREDGDGGWRQKLFDNVEKSAEAYKIPRCYPRS</sequence>
<evidence type="ECO:0000313" key="1">
    <source>
        <dbReference type="EMBL" id="KAF1913403.1"/>
    </source>
</evidence>
<dbReference type="EMBL" id="ML979139">
    <property type="protein sequence ID" value="KAF1913403.1"/>
    <property type="molecule type" value="Genomic_DNA"/>
</dbReference>
<reference evidence="1" key="1">
    <citation type="journal article" date="2020" name="Stud. Mycol.">
        <title>101 Dothideomycetes genomes: a test case for predicting lifestyles and emergence of pathogens.</title>
        <authorList>
            <person name="Haridas S."/>
            <person name="Albert R."/>
            <person name="Binder M."/>
            <person name="Bloem J."/>
            <person name="Labutti K."/>
            <person name="Salamov A."/>
            <person name="Andreopoulos B."/>
            <person name="Baker S."/>
            <person name="Barry K."/>
            <person name="Bills G."/>
            <person name="Bluhm B."/>
            <person name="Cannon C."/>
            <person name="Castanera R."/>
            <person name="Culley D."/>
            <person name="Daum C."/>
            <person name="Ezra D."/>
            <person name="Gonzalez J."/>
            <person name="Henrissat B."/>
            <person name="Kuo A."/>
            <person name="Liang C."/>
            <person name="Lipzen A."/>
            <person name="Lutzoni F."/>
            <person name="Magnuson J."/>
            <person name="Mondo S."/>
            <person name="Nolan M."/>
            <person name="Ohm R."/>
            <person name="Pangilinan J."/>
            <person name="Park H.-J."/>
            <person name="Ramirez L."/>
            <person name="Alfaro M."/>
            <person name="Sun H."/>
            <person name="Tritt A."/>
            <person name="Yoshinaga Y."/>
            <person name="Zwiers L.-H."/>
            <person name="Turgeon B."/>
            <person name="Goodwin S."/>
            <person name="Spatafora J."/>
            <person name="Crous P."/>
            <person name="Grigoriev I."/>
        </authorList>
    </citation>
    <scope>NUCLEOTIDE SEQUENCE</scope>
    <source>
        <strain evidence="1">HMLAC05119</strain>
    </source>
</reference>
<proteinExistence type="predicted"/>
<gene>
    <name evidence="1" type="ORF">BDU57DRAFT_355635</name>
</gene>
<keyword evidence="2" id="KW-1185">Reference proteome</keyword>